<dbReference type="SUPFAM" id="SSF101960">
    <property type="entry name" value="Stabilizer of iron transporter SufD"/>
    <property type="match status" value="1"/>
</dbReference>
<comment type="caution">
    <text evidence="4">The sequence shown here is derived from an EMBL/GenBank/DDBJ whole genome shotgun (WGS) entry which is preliminary data.</text>
</comment>
<dbReference type="Pfam" id="PF19295">
    <property type="entry name" value="SufBD_N"/>
    <property type="match status" value="1"/>
</dbReference>
<dbReference type="InterPro" id="IPR037284">
    <property type="entry name" value="SUF_FeS_clus_asmbl_SufBD_sf"/>
</dbReference>
<protein>
    <submittedName>
        <fullName evidence="4">Fe-S cluster assembly protein SufD</fullName>
    </submittedName>
</protein>
<accession>A0A1E5TD82</accession>
<dbReference type="PANTHER" id="PTHR43575:SF1">
    <property type="entry name" value="PROTEIN ABCI7, CHLOROPLASTIC"/>
    <property type="match status" value="1"/>
</dbReference>
<comment type="similarity">
    <text evidence="1">Belongs to the iron-sulfur cluster assembly SufBD family.</text>
</comment>
<name>A0A1E5TD82_9FLAO</name>
<dbReference type="OrthoDB" id="9768262at2"/>
<feature type="domain" description="SUF system FeS cluster assembly SufBD core" evidence="2">
    <location>
        <begin position="176"/>
        <end position="404"/>
    </location>
</feature>
<dbReference type="InterPro" id="IPR055346">
    <property type="entry name" value="Fe-S_cluster_assembly_SufBD"/>
</dbReference>
<evidence type="ECO:0000313" key="5">
    <source>
        <dbReference type="Proteomes" id="UP000095713"/>
    </source>
</evidence>
<proteinExistence type="inferred from homology"/>
<dbReference type="InterPro" id="IPR045595">
    <property type="entry name" value="SufBD_N"/>
</dbReference>
<dbReference type="PANTHER" id="PTHR43575">
    <property type="entry name" value="PROTEIN ABCI7, CHLOROPLASTIC"/>
    <property type="match status" value="1"/>
</dbReference>
<dbReference type="InterPro" id="IPR011542">
    <property type="entry name" value="SUF_FeS_clus_asmbl_SufD"/>
</dbReference>
<dbReference type="GO" id="GO:0016226">
    <property type="term" value="P:iron-sulfur cluster assembly"/>
    <property type="evidence" value="ECO:0007669"/>
    <property type="project" value="InterPro"/>
</dbReference>
<evidence type="ECO:0000259" key="2">
    <source>
        <dbReference type="Pfam" id="PF01458"/>
    </source>
</evidence>
<dbReference type="STRING" id="1849968.A8C32_11465"/>
<keyword evidence="5" id="KW-1185">Reference proteome</keyword>
<sequence length="437" mass="49651">MDLKEKLLSSFLVFEDKSDADNYLHEVRNDAIKTFEEKGFPTKKEEAWKYTSLNKVLKEDYSVFPKQENALDYSDIKKYFIHDIDTYKIVFIDGKYSSHLSQTTHEGIDVCLMSSALTKPKYRLIIENYFNKAATKDSLPSLNTAFSNEGAYIHIPKNKVVEKPIQIIHFSTGNESAILLQPRNLIVVEENSHVQIIERHQSLTDNPVLTNSVTEIFTKKRAIVDYYKVQNDNLNASLVDNTFIKQKQESIASVHTFTFGGKLTRNNLNFYQEGERIDSILKGVTIIGNKQHVDHNTLVHHIEPNCESHQDYKGIFGENATGVFNGKIIVEKEAQKTNAFQANNNILISDKATINTKPQLEIFADDVKCSHGCTIGQLDESAMFYMRSRGIPEKEAKALLMYAFSNNVLSSVKIPEIKQRITKIIANKLGVNIGFDL</sequence>
<dbReference type="Pfam" id="PF01458">
    <property type="entry name" value="SUFBD_core"/>
    <property type="match status" value="1"/>
</dbReference>
<evidence type="ECO:0000259" key="3">
    <source>
        <dbReference type="Pfam" id="PF19295"/>
    </source>
</evidence>
<reference evidence="4 5" key="1">
    <citation type="submission" date="2016-05" db="EMBL/GenBank/DDBJ databases">
        <title>Draft Genome Sequence of Algibacter sp. Strain SK-16 Isolated from the Surface Water of Aburatsubo Inlet.</title>
        <authorList>
            <person name="Wong S.-K."/>
            <person name="Yoshizawa S."/>
            <person name="Nakajima Y."/>
            <person name="Ogura Y."/>
            <person name="Tetsuya H."/>
            <person name="Hamasaki K."/>
        </authorList>
    </citation>
    <scope>NUCLEOTIDE SEQUENCE [LARGE SCALE GENOMIC DNA]</scope>
    <source>
        <strain evidence="4 5">SK-16</strain>
    </source>
</reference>
<dbReference type="NCBIfam" id="TIGR01981">
    <property type="entry name" value="sufD"/>
    <property type="match status" value="1"/>
</dbReference>
<dbReference type="AlphaFoldDB" id="A0A1E5TD82"/>
<dbReference type="InterPro" id="IPR000825">
    <property type="entry name" value="SUF_FeS_clus_asmbl_SufBD_core"/>
</dbReference>
<gene>
    <name evidence="4" type="ORF">A8C32_11465</name>
</gene>
<dbReference type="EMBL" id="MDJD01000007">
    <property type="protein sequence ID" value="OEK09334.1"/>
    <property type="molecule type" value="Genomic_DNA"/>
</dbReference>
<feature type="domain" description="SUF system FeS cluster assembly SufBD N-terminal" evidence="3">
    <location>
        <begin position="19"/>
        <end position="167"/>
    </location>
</feature>
<dbReference type="Proteomes" id="UP000095713">
    <property type="component" value="Unassembled WGS sequence"/>
</dbReference>
<evidence type="ECO:0000313" key="4">
    <source>
        <dbReference type="EMBL" id="OEK09334.1"/>
    </source>
</evidence>
<organism evidence="4 5">
    <name type="scientific">Flavivirga aquatica</name>
    <dbReference type="NCBI Taxonomy" id="1849968"/>
    <lineage>
        <taxon>Bacteria</taxon>
        <taxon>Pseudomonadati</taxon>
        <taxon>Bacteroidota</taxon>
        <taxon>Flavobacteriia</taxon>
        <taxon>Flavobacteriales</taxon>
        <taxon>Flavobacteriaceae</taxon>
        <taxon>Flavivirga</taxon>
    </lineage>
</organism>
<dbReference type="RefSeq" id="WP_069828771.1">
    <property type="nucleotide sequence ID" value="NZ_MDJD01000007.1"/>
</dbReference>
<evidence type="ECO:0000256" key="1">
    <source>
        <dbReference type="ARBA" id="ARBA00043967"/>
    </source>
</evidence>